<dbReference type="AlphaFoldDB" id="A0A0K1QGC3"/>
<dbReference type="Pfam" id="PF01738">
    <property type="entry name" value="DLH"/>
    <property type="match status" value="1"/>
</dbReference>
<gene>
    <name evidence="2" type="ORF">AKJ09_11479</name>
</gene>
<dbReference type="KEGG" id="llu:AKJ09_11479"/>
<protein>
    <recommendedName>
        <fullName evidence="1">Dienelactone hydrolase domain-containing protein</fullName>
    </recommendedName>
</protein>
<keyword evidence="3" id="KW-1185">Reference proteome</keyword>
<dbReference type="InterPro" id="IPR002925">
    <property type="entry name" value="Dienelactn_hydro"/>
</dbReference>
<dbReference type="STRING" id="1391654.AKJ09_11479"/>
<dbReference type="PANTHER" id="PTHR46623:SF6">
    <property type="entry name" value="ALPHA_BETA-HYDROLASES SUPERFAMILY PROTEIN"/>
    <property type="match status" value="1"/>
</dbReference>
<dbReference type="EMBL" id="CP012333">
    <property type="protein sequence ID" value="AKV04816.1"/>
    <property type="molecule type" value="Genomic_DNA"/>
</dbReference>
<dbReference type="Gene3D" id="3.40.50.1820">
    <property type="entry name" value="alpha/beta hydrolase"/>
    <property type="match status" value="1"/>
</dbReference>
<dbReference type="SUPFAM" id="SSF53474">
    <property type="entry name" value="alpha/beta-Hydrolases"/>
    <property type="match status" value="1"/>
</dbReference>
<dbReference type="GO" id="GO:0016787">
    <property type="term" value="F:hydrolase activity"/>
    <property type="evidence" value="ECO:0007669"/>
    <property type="project" value="InterPro"/>
</dbReference>
<evidence type="ECO:0000259" key="1">
    <source>
        <dbReference type="Pfam" id="PF01738"/>
    </source>
</evidence>
<organism evidence="2 3">
    <name type="scientific">Labilithrix luteola</name>
    <dbReference type="NCBI Taxonomy" id="1391654"/>
    <lineage>
        <taxon>Bacteria</taxon>
        <taxon>Pseudomonadati</taxon>
        <taxon>Myxococcota</taxon>
        <taxon>Polyangia</taxon>
        <taxon>Polyangiales</taxon>
        <taxon>Labilitrichaceae</taxon>
        <taxon>Labilithrix</taxon>
    </lineage>
</organism>
<reference evidence="2 3" key="1">
    <citation type="submission" date="2015-08" db="EMBL/GenBank/DDBJ databases">
        <authorList>
            <person name="Babu N.S."/>
            <person name="Beckwith C.J."/>
            <person name="Beseler K.G."/>
            <person name="Brison A."/>
            <person name="Carone J.V."/>
            <person name="Caskin T.P."/>
            <person name="Diamond M."/>
            <person name="Durham M.E."/>
            <person name="Foxe J.M."/>
            <person name="Go M."/>
            <person name="Henderson B.A."/>
            <person name="Jones I.B."/>
            <person name="McGettigan J.A."/>
            <person name="Micheletti S.J."/>
            <person name="Nasrallah M.E."/>
            <person name="Ortiz D."/>
            <person name="Piller C.R."/>
            <person name="Privatt S.R."/>
            <person name="Schneider S.L."/>
            <person name="Sharp S."/>
            <person name="Smith T.C."/>
            <person name="Stanton J.D."/>
            <person name="Ullery H.E."/>
            <person name="Wilson R.J."/>
            <person name="Serrano M.G."/>
            <person name="Buck G."/>
            <person name="Lee V."/>
            <person name="Wang Y."/>
            <person name="Carvalho R."/>
            <person name="Voegtly L."/>
            <person name="Shi R."/>
            <person name="Duckworth R."/>
            <person name="Johnson A."/>
            <person name="Loviza R."/>
            <person name="Walstead R."/>
            <person name="Shah Z."/>
            <person name="Kiflezghi M."/>
            <person name="Wade K."/>
            <person name="Ball S.L."/>
            <person name="Bradley K.W."/>
            <person name="Asai D.J."/>
            <person name="Bowman C.A."/>
            <person name="Russell D.A."/>
            <person name="Pope W.H."/>
            <person name="Jacobs-Sera D."/>
            <person name="Hendrix R.W."/>
            <person name="Hatfull G.F."/>
        </authorList>
    </citation>
    <scope>NUCLEOTIDE SEQUENCE [LARGE SCALE GENOMIC DNA]</scope>
    <source>
        <strain evidence="2 3">DSM 27648</strain>
    </source>
</reference>
<name>A0A0K1QGC3_9BACT</name>
<dbReference type="InterPro" id="IPR029058">
    <property type="entry name" value="AB_hydrolase_fold"/>
</dbReference>
<evidence type="ECO:0000313" key="3">
    <source>
        <dbReference type="Proteomes" id="UP000064967"/>
    </source>
</evidence>
<sequence>MSAVVAYYGVADADDAAIAKIGAPVLLVCGTQDDTAEDVVAFEAALKAQRKAVQTIWNGEGHNFADPSNPRYSLRAADAAYREVRTFLQRALHD</sequence>
<accession>A0A0K1QGC3</accession>
<proteinExistence type="predicted"/>
<feature type="domain" description="Dienelactone hydrolase" evidence="1">
    <location>
        <begin position="2"/>
        <end position="91"/>
    </location>
</feature>
<dbReference type="PANTHER" id="PTHR46623">
    <property type="entry name" value="CARBOXYMETHYLENEBUTENOLIDASE-RELATED"/>
    <property type="match status" value="1"/>
</dbReference>
<dbReference type="Proteomes" id="UP000064967">
    <property type="component" value="Chromosome"/>
</dbReference>
<dbReference type="InterPro" id="IPR051049">
    <property type="entry name" value="Dienelactone_hydrolase-like"/>
</dbReference>
<evidence type="ECO:0000313" key="2">
    <source>
        <dbReference type="EMBL" id="AKV04816.1"/>
    </source>
</evidence>